<gene>
    <name evidence="2" type="ORF">D1345_16970</name>
</gene>
<dbReference type="KEGG" id="crz:D1345_16970"/>
<dbReference type="EMBL" id="CP031968">
    <property type="protein sequence ID" value="AXT47763.1"/>
    <property type="molecule type" value="Genomic_DNA"/>
</dbReference>
<name>A0AAD0RTU1_9NEIS</name>
<accession>A0AAD0RTU1</accession>
<evidence type="ECO:0000313" key="3">
    <source>
        <dbReference type="Proteomes" id="UP000259465"/>
    </source>
</evidence>
<proteinExistence type="predicted"/>
<feature type="domain" description="Zinc finger Ogr/Delta-type" evidence="1">
    <location>
        <begin position="5"/>
        <end position="45"/>
    </location>
</feature>
<evidence type="ECO:0000313" key="2">
    <source>
        <dbReference type="EMBL" id="AXT47763.1"/>
    </source>
</evidence>
<evidence type="ECO:0000259" key="1">
    <source>
        <dbReference type="Pfam" id="PF04606"/>
    </source>
</evidence>
<dbReference type="Pfam" id="PF04606">
    <property type="entry name" value="Ogr_Delta"/>
    <property type="match status" value="1"/>
</dbReference>
<dbReference type="AlphaFoldDB" id="A0AAD0RTU1"/>
<keyword evidence="3" id="KW-1185">Reference proteome</keyword>
<sequence length="74" mass="8584">MAYPCKYCGFVSYARTSRMLTETVRETYYQCGDYENCGKPFKTYSESCAIEHKRTRLGLRTPIDDRQLELPGLA</sequence>
<protein>
    <recommendedName>
        <fullName evidence="1">Zinc finger Ogr/Delta-type domain-containing protein</fullName>
    </recommendedName>
</protein>
<reference evidence="2 3" key="1">
    <citation type="submission" date="2018-08" db="EMBL/GenBank/DDBJ databases">
        <title>Complete genome sequence of JP2-74.</title>
        <authorList>
            <person name="Wu L."/>
        </authorList>
    </citation>
    <scope>NUCLEOTIDE SEQUENCE [LARGE SCALE GENOMIC DNA]</scope>
    <source>
        <strain evidence="2 3">JP2-74</strain>
    </source>
</reference>
<organism evidence="2 3">
    <name type="scientific">Chromobacterium rhizoryzae</name>
    <dbReference type="NCBI Taxonomy" id="1778675"/>
    <lineage>
        <taxon>Bacteria</taxon>
        <taxon>Pseudomonadati</taxon>
        <taxon>Pseudomonadota</taxon>
        <taxon>Betaproteobacteria</taxon>
        <taxon>Neisseriales</taxon>
        <taxon>Chromobacteriaceae</taxon>
        <taxon>Chromobacterium</taxon>
    </lineage>
</organism>
<dbReference type="Proteomes" id="UP000259465">
    <property type="component" value="Chromosome"/>
</dbReference>
<dbReference type="RefSeq" id="WP_114155420.1">
    <property type="nucleotide sequence ID" value="NZ_CP031968.1"/>
</dbReference>
<dbReference type="InterPro" id="IPR007684">
    <property type="entry name" value="Znf_Ogr/Delta"/>
</dbReference>